<dbReference type="AlphaFoldDB" id="A0A3Q4GSH2"/>
<evidence type="ECO:0000313" key="1">
    <source>
        <dbReference type="Ensembl" id="ENSNBRP00000012770.1"/>
    </source>
</evidence>
<sequence length="76" mass="9080">FTAKIKRQALMYWEVKLEARVTSKWLKISLTLASVHVSIIRRTLNNNGLYFMTTRRKRLHPNEKKPEDIWNNAKPK</sequence>
<accession>A0A3Q4GSH2</accession>
<evidence type="ECO:0000313" key="2">
    <source>
        <dbReference type="Proteomes" id="UP000261580"/>
    </source>
</evidence>
<dbReference type="Proteomes" id="UP000261580">
    <property type="component" value="Unassembled WGS sequence"/>
</dbReference>
<dbReference type="OMA" id="FMTTRRK"/>
<reference evidence="1" key="2">
    <citation type="submission" date="2025-09" db="UniProtKB">
        <authorList>
            <consortium name="Ensembl"/>
        </authorList>
    </citation>
    <scope>IDENTIFICATION</scope>
</reference>
<dbReference type="Ensembl" id="ENSNBRT00000013134.1">
    <property type="protein sequence ID" value="ENSNBRP00000012770.1"/>
    <property type="gene ID" value="ENSNBRG00000009952.1"/>
</dbReference>
<dbReference type="GeneTree" id="ENSGT00940000178459"/>
<name>A0A3Q4GSH2_NEOBR</name>
<protein>
    <recommendedName>
        <fullName evidence="3">Transposase Tc1-like domain-containing protein</fullName>
    </recommendedName>
</protein>
<keyword evidence="2" id="KW-1185">Reference proteome</keyword>
<organism evidence="1 2">
    <name type="scientific">Neolamprologus brichardi</name>
    <name type="common">Fairy cichlid</name>
    <name type="synonym">Lamprologus brichardi</name>
    <dbReference type="NCBI Taxonomy" id="32507"/>
    <lineage>
        <taxon>Eukaryota</taxon>
        <taxon>Metazoa</taxon>
        <taxon>Chordata</taxon>
        <taxon>Craniata</taxon>
        <taxon>Vertebrata</taxon>
        <taxon>Euteleostomi</taxon>
        <taxon>Actinopterygii</taxon>
        <taxon>Neopterygii</taxon>
        <taxon>Teleostei</taxon>
        <taxon>Neoteleostei</taxon>
        <taxon>Acanthomorphata</taxon>
        <taxon>Ovalentaria</taxon>
        <taxon>Cichlomorphae</taxon>
        <taxon>Cichliformes</taxon>
        <taxon>Cichlidae</taxon>
        <taxon>African cichlids</taxon>
        <taxon>Pseudocrenilabrinae</taxon>
        <taxon>Lamprologini</taxon>
        <taxon>Neolamprologus</taxon>
    </lineage>
</organism>
<reference evidence="1" key="1">
    <citation type="submission" date="2025-08" db="UniProtKB">
        <authorList>
            <consortium name="Ensembl"/>
        </authorList>
    </citation>
    <scope>IDENTIFICATION</scope>
</reference>
<proteinExistence type="predicted"/>
<evidence type="ECO:0008006" key="3">
    <source>
        <dbReference type="Google" id="ProtNLM"/>
    </source>
</evidence>